<dbReference type="SUPFAM" id="SSF52540">
    <property type="entry name" value="P-loop containing nucleoside triphosphate hydrolases"/>
    <property type="match status" value="1"/>
</dbReference>
<feature type="domain" description="NACHT" evidence="2">
    <location>
        <begin position="296"/>
        <end position="478"/>
    </location>
</feature>
<protein>
    <submittedName>
        <fullName evidence="3">NACHT domain-containing protein</fullName>
    </submittedName>
</protein>
<dbReference type="Proteomes" id="UP000477782">
    <property type="component" value="Unassembled WGS sequence"/>
</dbReference>
<name>A0A6M0QWZ6_9RHOB</name>
<dbReference type="InterPro" id="IPR027417">
    <property type="entry name" value="P-loop_NTPase"/>
</dbReference>
<organism evidence="3 4">
    <name type="scientific">Tabrizicola oligotrophica</name>
    <dbReference type="NCBI Taxonomy" id="2710650"/>
    <lineage>
        <taxon>Bacteria</taxon>
        <taxon>Pseudomonadati</taxon>
        <taxon>Pseudomonadota</taxon>
        <taxon>Alphaproteobacteria</taxon>
        <taxon>Rhodobacterales</taxon>
        <taxon>Paracoccaceae</taxon>
        <taxon>Tabrizicola</taxon>
    </lineage>
</organism>
<sequence>MASSQKADFGGARGSNTGDDFHEFWAMRQALRLIDRGSKLSAMALEGLTADAGTGNEWDGVDCTLLYGAESEATADRVEIQQLKYSAANASASWTVSRISASKTARLESSVIGKMAKAYTALVARRKTQDPTTVLVQLVTNQRIDDALIEAIDEAKAIAASSHTKRPRISSDLRTLAKASGLALPGFCNFARSLDLVGAAGSRFRIEDDVLKRISQWEDTEFIEIAGELRRYVHDLMLPERAGELVTPHDVLLKLGAGDPSVLFPAPSYIDRVDQPVRRPSISRAAQALQGNGNQYFCLHGNGGLGKTTALQLIADELPEQSVMVVFDCYGAGSYLDASKSRHRQKEAFVQLANEVAEKLKLPTYLVPRNHTDFPRAMRRRLDEASKILSSLNDTALLVVTADAIDNASSAARSKQPPEPDFAQDLMSFEDLPTNVRILISCRTSRLSELSVPARFQRIELEPFTLQETTEYVRKFWNADDDWIDEFHKLSKGVPRVQSYALKSAPDDYGQAIDALRPDGKALDQIFQTQLVEAFRKHGGEREIRRFCAAVTHLPRPVPIDVLSRILNVSSFALADIVADLVPGFTLDNSKIGFADEDFEAYAREAGAEQLPDVARAAAEYFLRTASTSGYAALAVVPMMFSSGQHENLLNFVEGEPEPPVGLLPDVAIRREIGIQRLRTAIQVCRTAGNNSRALRFIMMGAEAVHSDDNLRRFLIEHRSLSVRFAEDSVRRLILRDPDYMADHGQILLQMIGNQAESNNRSAVRELRKRANAWFKLRWDTYQDDLAKDQHARAWPIGAEDFAHILYADLNTSGVASAVRRYRELRPWRFAMDVGLATVDRLLAEGKFEIVNEIAESLPLHRAVFVLVPLAMSGAVVDLARLENGVSALSAVAKPSTKLLERYGPHQEIGPKVVDMIISGTELLVMRGRHPKELKSWLSPFLDPETRRIDRLYASDHVLLDAVMRSYFLFEAIEGRVGKNVDPLTPRPKPEERSDGSRGHQDTDRHDRELREVVGAVSRIYAWRAQFIAENGPVVSIDGLAQEALTYLSENAWRINRHYDASGMRSKAAESIATLAGEPTLSKEIVRFSLSVRNRGWSGGERNADTLFARLRNVKALHDDLVSSIAKEADSVRCNRIGAEDKSSVLARFSEWLLWISPGDSSALFETALEVAAELDSEVMDQIRAVAALAERGHSAISAPEMELARAFSDVLEDAGIRLENVEGFPWDAGMRTLVLLDLNTALSCSARWQDKDVAPFHRTLNPIIDQGIKQRQLSTGQSASLMLFLREVEDEAVVSVIDAAREHPPTCVQLSEYFAKNILLERVAFGDAATSLVMNKGSGRWSDEYKEQKYFLRLLAEAPSEQPIVTQTGSPRQQRETIQVTWTRDDLTDSERLREKLEKTLTEARGQKRYVSSFEILATARKAVNLADRVAHLDALITMNADITDTDFVSGLLAALSEWKSQPAVQRWCRTKLPDAISEYLPTFSRYFPRDDGRLDRALELSEASTEQVLSILMSGVERNVGVMSAGALFAIVGRVAISLPADEARKTVAWYIRRLYDRLAAEDKSSPDVAELPATTDEALGRFLFSLLGDVDVYVRWRAAHAIRCLADFGENSTFAALWDQFERTKDIAFRQPDAPYYLLASRLWLLIATDRIALDFPAFVEAIGRQLFAIATDNVLPHILMRDYAADACRKLDFAGVLSISDLQKKDLKYVNKSLLPKGTKKERNYGSFNFFDQSKNPRLRFHFDAMDTLRYWYSGWIGIFEDLTEEEFIETADRYISDVWGVIDERSYGSREKRIARFNDRSWQRSSHSHGSLPTLERYQSYLEWHAMWCAGGEALLSHRLAQHDGDYGSLDYEIGLDKLTAPPVWLSDLVGSRPLLEGFWRSPQRSIDDWRKDATDEEILAEVMVADRPGYLVVDQSTTTASRAFRHEVSVSTGLVSSDAAHALVRALQTTWDDSDYRIPPEGDDLEIDDGDYVLRGWLKNNDGDSRFDRTDRFCNGVRRIECEPGRVITRALGLTREKDGAARWFRSSDSEPTFIYEAWGHPEVEDDRETYFDDRVRSDGYRLLVRISDLAEFLRGQGMELIMEVGLRRDKEGKRSSSYDDKESTEVRFDRLFIFGMDGTIRAAERDVGTWRQDC</sequence>
<proteinExistence type="predicted"/>
<evidence type="ECO:0000313" key="3">
    <source>
        <dbReference type="EMBL" id="NEY91989.1"/>
    </source>
</evidence>
<feature type="compositionally biased region" description="Basic and acidic residues" evidence="1">
    <location>
        <begin position="988"/>
        <end position="1009"/>
    </location>
</feature>
<feature type="region of interest" description="Disordered" evidence="1">
    <location>
        <begin position="980"/>
        <end position="1009"/>
    </location>
</feature>
<gene>
    <name evidence="3" type="ORF">G4Z14_16990</name>
</gene>
<evidence type="ECO:0000313" key="4">
    <source>
        <dbReference type="Proteomes" id="UP000477782"/>
    </source>
</evidence>
<dbReference type="Pfam" id="PF05729">
    <property type="entry name" value="NACHT"/>
    <property type="match status" value="1"/>
</dbReference>
<dbReference type="Gene3D" id="3.40.50.300">
    <property type="entry name" value="P-loop containing nucleotide triphosphate hydrolases"/>
    <property type="match status" value="1"/>
</dbReference>
<evidence type="ECO:0000259" key="2">
    <source>
        <dbReference type="Pfam" id="PF05729"/>
    </source>
</evidence>
<evidence type="ECO:0000256" key="1">
    <source>
        <dbReference type="SAM" id="MobiDB-lite"/>
    </source>
</evidence>
<dbReference type="RefSeq" id="WP_164627901.1">
    <property type="nucleotide sequence ID" value="NZ_JAAIVJ010000017.1"/>
</dbReference>
<dbReference type="InterPro" id="IPR007111">
    <property type="entry name" value="NACHT_NTPase"/>
</dbReference>
<dbReference type="EMBL" id="JAAIVJ010000017">
    <property type="protein sequence ID" value="NEY91989.1"/>
    <property type="molecule type" value="Genomic_DNA"/>
</dbReference>
<accession>A0A6M0QWZ6</accession>
<reference evidence="3 4" key="1">
    <citation type="submission" date="2020-02" db="EMBL/GenBank/DDBJ databases">
        <authorList>
            <person name="Chen W.-M."/>
        </authorList>
    </citation>
    <scope>NUCLEOTIDE SEQUENCE [LARGE SCALE GENOMIC DNA]</scope>
    <source>
        <strain evidence="3 4">KMS-5</strain>
    </source>
</reference>
<comment type="caution">
    <text evidence="3">The sequence shown here is derived from an EMBL/GenBank/DDBJ whole genome shotgun (WGS) entry which is preliminary data.</text>
</comment>
<keyword evidence="4" id="KW-1185">Reference proteome</keyword>